<dbReference type="GO" id="GO:0000224">
    <property type="term" value="F:peptide-N4-(N-acetyl-beta-glucosaminyl)asparagine amidase activity"/>
    <property type="evidence" value="ECO:0007669"/>
    <property type="project" value="TreeGrafter"/>
</dbReference>
<dbReference type="NCBIfam" id="TIGR01180">
    <property type="entry name" value="aman2_put"/>
    <property type="match status" value="1"/>
</dbReference>
<dbReference type="Pfam" id="PF07971">
    <property type="entry name" value="Glyco_hydro_92"/>
    <property type="match status" value="1"/>
</dbReference>
<comment type="cofactor">
    <cofactor evidence="1">
        <name>Ca(2+)</name>
        <dbReference type="ChEBI" id="CHEBI:29108"/>
    </cofactor>
</comment>
<evidence type="ECO:0000256" key="1">
    <source>
        <dbReference type="ARBA" id="ARBA00001913"/>
    </source>
</evidence>
<dbReference type="PANTHER" id="PTHR12143">
    <property type="entry name" value="PEPTIDE N-GLYCANASE PNGASE -RELATED"/>
    <property type="match status" value="1"/>
</dbReference>
<dbReference type="InterPro" id="IPR012939">
    <property type="entry name" value="Glyco_hydro_92"/>
</dbReference>
<evidence type="ECO:0000259" key="5">
    <source>
        <dbReference type="Pfam" id="PF17678"/>
    </source>
</evidence>
<dbReference type="PANTHER" id="PTHR12143:SF39">
    <property type="entry name" value="SECRETED PROTEIN"/>
    <property type="match status" value="1"/>
</dbReference>
<dbReference type="InterPro" id="IPR014718">
    <property type="entry name" value="GH-type_carb-bd"/>
</dbReference>
<evidence type="ECO:0000256" key="3">
    <source>
        <dbReference type="ARBA" id="ARBA00022837"/>
    </source>
</evidence>
<feature type="domain" description="Glycosyl hydrolase family 92" evidence="4">
    <location>
        <begin position="270"/>
        <end position="752"/>
    </location>
</feature>
<dbReference type="Gene3D" id="1.20.1610.10">
    <property type="entry name" value="alpha-1,2-mannosidases domains"/>
    <property type="match status" value="1"/>
</dbReference>
<dbReference type="FunFam" id="3.30.2080.10:FF:000001">
    <property type="entry name" value="Alpha-1,2-mannosidase subfamily"/>
    <property type="match status" value="1"/>
</dbReference>
<reference evidence="6 7" key="1">
    <citation type="submission" date="2016-10" db="EMBL/GenBank/DDBJ databases">
        <authorList>
            <person name="de Groot N.N."/>
        </authorList>
    </citation>
    <scope>NUCLEOTIDE SEQUENCE [LARGE SCALE GENOMIC DNA]</scope>
    <source>
        <strain evidence="6 7">CGMCC 1.6114</strain>
    </source>
</reference>
<dbReference type="GO" id="GO:0005975">
    <property type="term" value="P:carbohydrate metabolic process"/>
    <property type="evidence" value="ECO:0007669"/>
    <property type="project" value="InterPro"/>
</dbReference>
<dbReference type="Proteomes" id="UP000183209">
    <property type="component" value="Unassembled WGS sequence"/>
</dbReference>
<dbReference type="Gene3D" id="2.70.98.10">
    <property type="match status" value="1"/>
</dbReference>
<evidence type="ECO:0000313" key="6">
    <source>
        <dbReference type="EMBL" id="SFS85727.1"/>
    </source>
</evidence>
<evidence type="ECO:0000313" key="7">
    <source>
        <dbReference type="Proteomes" id="UP000183209"/>
    </source>
</evidence>
<name>A0A1I6T9T3_9FLAO</name>
<dbReference type="Gene3D" id="3.30.2080.10">
    <property type="entry name" value="GH92 mannosidase domain"/>
    <property type="match status" value="1"/>
</dbReference>
<gene>
    <name evidence="6" type="ORF">SAMN04487906_1922</name>
</gene>
<dbReference type="OrthoDB" id="9804511at2"/>
<dbReference type="SUPFAM" id="SSF48208">
    <property type="entry name" value="Six-hairpin glycosidases"/>
    <property type="match status" value="1"/>
</dbReference>
<accession>A0A1I6T9T3</accession>
<sequence length="761" mass="86558">MRTLLLILNLILFISPGFGQPSKSPLEYVDVFMGTSNSRWMLGPYATMPFGMIQLGPDNQGDQWMGGYEYAINSVSGFSHIHAWTMAGLRMMPTTADLVLEDRPVDAPYKGANAGYHSRILKESEKGSPGYYEVYLYDHDVKAEMTVTTRCGFQKYTFPRKKESRVLVDLLLPSEYGLQINDARITKVSNTEIEGYADCSSAGWNNYKLHFVLQFSKPFKNMNGWNQGKEQDGIKEISGKDDIGVYVVYETEKDEEILVKSGISMVSIDQARLNLNTEINTPFGWDFNAVKENAKMQWEHILNRIKVSGSNEVDKVKFYTNLYRVYAAKQTWNDVNGLYVDPCENVQQSPDSVAMYGGDAFWNSFWNINGLLSLITPDISKNWVLTQLELFEKTGWTGKGPTGLEYSGIMEGSHEMALMLSAYQKGIYTEDPDKLYQAMKKNVTVSGGRYECGGYVGNPGLDHYINHGYMPSDKGVTNKTLDYAFDDWCVAQMARAIGNKKDYRSFMKRSKNYKNSFHPTLKFVVPKDSKGNWKEDFNPFDNYNFIEGNSWQYTLYVPHDIPGVVELVGKDLFNTRLEEGFEKSKEHKYAAHALDRTGGRKSEYYINHGNQVNMQAAWLFNYSGKPWLTQKYTRDIMETYYGSTPYHGWEGDEDEGQMGAWFVMSSLGLFEMNGGGDKEPILDLSSPLFDKMVVQLDSNYYSGKEFVIEVRNNSKENLYIQSAQFNGKQLESCQLKFKDVVGGGTLELHMGKNPNKSWGKL</sequence>
<protein>
    <submittedName>
        <fullName evidence="6">Alpha-1,2-mannosidase, putative</fullName>
    </submittedName>
</protein>
<dbReference type="GO" id="GO:0030246">
    <property type="term" value="F:carbohydrate binding"/>
    <property type="evidence" value="ECO:0007669"/>
    <property type="project" value="InterPro"/>
</dbReference>
<proteinExistence type="predicted"/>
<evidence type="ECO:0000259" key="4">
    <source>
        <dbReference type="Pfam" id="PF07971"/>
    </source>
</evidence>
<dbReference type="EMBL" id="FPAG01000005">
    <property type="protein sequence ID" value="SFS85727.1"/>
    <property type="molecule type" value="Genomic_DNA"/>
</dbReference>
<feature type="domain" description="Glycosyl hydrolase family 92 N-terminal" evidence="5">
    <location>
        <begin position="28"/>
        <end position="264"/>
    </location>
</feature>
<dbReference type="GO" id="GO:0005829">
    <property type="term" value="C:cytosol"/>
    <property type="evidence" value="ECO:0007669"/>
    <property type="project" value="TreeGrafter"/>
</dbReference>
<dbReference type="InterPro" id="IPR008928">
    <property type="entry name" value="6-hairpin_glycosidase_sf"/>
</dbReference>
<keyword evidence="3" id="KW-0106">Calcium</keyword>
<dbReference type="Pfam" id="PF17678">
    <property type="entry name" value="Glyco_hydro_92N"/>
    <property type="match status" value="1"/>
</dbReference>
<dbReference type="Gene3D" id="1.20.1050.60">
    <property type="entry name" value="alpha-1,2-mannosidase"/>
    <property type="match status" value="1"/>
</dbReference>
<dbReference type="InterPro" id="IPR050883">
    <property type="entry name" value="PNGase"/>
</dbReference>
<dbReference type="AlphaFoldDB" id="A0A1I6T9T3"/>
<dbReference type="RefSeq" id="WP_074978486.1">
    <property type="nucleotide sequence ID" value="NZ_FPAG01000005.1"/>
</dbReference>
<comment type="subunit">
    <text evidence="2">Monomer.</text>
</comment>
<dbReference type="InterPro" id="IPR005887">
    <property type="entry name" value="GH92_a_mannosidase_put"/>
</dbReference>
<organism evidence="6 7">
    <name type="scientific">Zhouia amylolytica</name>
    <dbReference type="NCBI Taxonomy" id="376730"/>
    <lineage>
        <taxon>Bacteria</taxon>
        <taxon>Pseudomonadati</taxon>
        <taxon>Bacteroidota</taxon>
        <taxon>Flavobacteriia</taxon>
        <taxon>Flavobacteriales</taxon>
        <taxon>Flavobacteriaceae</taxon>
        <taxon>Zhouia</taxon>
    </lineage>
</organism>
<evidence type="ECO:0000256" key="2">
    <source>
        <dbReference type="ARBA" id="ARBA00011245"/>
    </source>
</evidence>
<dbReference type="GO" id="GO:0006516">
    <property type="term" value="P:glycoprotein catabolic process"/>
    <property type="evidence" value="ECO:0007669"/>
    <property type="project" value="TreeGrafter"/>
</dbReference>
<dbReference type="InterPro" id="IPR041371">
    <property type="entry name" value="GH92_N"/>
</dbReference>